<dbReference type="GO" id="GO:0003677">
    <property type="term" value="F:DNA binding"/>
    <property type="evidence" value="ECO:0007669"/>
    <property type="project" value="UniProtKB-KW"/>
</dbReference>
<evidence type="ECO:0000313" key="4">
    <source>
        <dbReference type="Proteomes" id="UP000199393"/>
    </source>
</evidence>
<dbReference type="InterPro" id="IPR039422">
    <property type="entry name" value="MarR/SlyA-like"/>
</dbReference>
<reference evidence="4" key="1">
    <citation type="submission" date="2016-06" db="EMBL/GenBank/DDBJ databases">
        <authorList>
            <person name="Varghese N."/>
        </authorList>
    </citation>
    <scope>NUCLEOTIDE SEQUENCE [LARGE SCALE GENOMIC DNA]</scope>
    <source>
        <strain evidence="4">DSM 45344</strain>
    </source>
</reference>
<dbReference type="InterPro" id="IPR000835">
    <property type="entry name" value="HTH_MarR-typ"/>
</dbReference>
<dbReference type="GO" id="GO:0006950">
    <property type="term" value="P:response to stress"/>
    <property type="evidence" value="ECO:0007669"/>
    <property type="project" value="TreeGrafter"/>
</dbReference>
<proteinExistence type="predicted"/>
<dbReference type="AlphaFoldDB" id="A0A1C3N8C2"/>
<dbReference type="InterPro" id="IPR036390">
    <property type="entry name" value="WH_DNA-bd_sf"/>
</dbReference>
<keyword evidence="4" id="KW-1185">Reference proteome</keyword>
<keyword evidence="3" id="KW-0238">DNA-binding</keyword>
<evidence type="ECO:0000259" key="2">
    <source>
        <dbReference type="PROSITE" id="PS50995"/>
    </source>
</evidence>
<dbReference type="PANTHER" id="PTHR33164">
    <property type="entry name" value="TRANSCRIPTIONAL REGULATOR, MARR FAMILY"/>
    <property type="match status" value="1"/>
</dbReference>
<sequence length="199" mass="22025">MLNGPTTAGSNYNCRNIPRVKYWYDERVNNELDDPRITAVGLLYEVHSGLSARFAAQFEEHDLSSVEFEVLTRLARSPDNRLRMTDLAAQTSLSTSGVTRVVDRMERDGLLVRSACPTDRRSSYAVVTAAGMQRLEDVLPGHLRIIEEWFTGQLDPEGLRALLDGLRRVRDAVHPCATAGSVGHPEDQPADDPAAAPPR</sequence>
<feature type="region of interest" description="Disordered" evidence="1">
    <location>
        <begin position="177"/>
        <end position="199"/>
    </location>
</feature>
<name>A0A1C3N8C2_9ACTN</name>
<dbReference type="PROSITE" id="PS50995">
    <property type="entry name" value="HTH_MARR_2"/>
    <property type="match status" value="1"/>
</dbReference>
<protein>
    <submittedName>
        <fullName evidence="3">DNA-binding transcriptional regulator, MarR family</fullName>
    </submittedName>
</protein>
<dbReference type="OrthoDB" id="5295456at2"/>
<dbReference type="Proteomes" id="UP000199393">
    <property type="component" value="Chromosome I"/>
</dbReference>
<gene>
    <name evidence="3" type="ORF">GA0070620_4396</name>
</gene>
<dbReference type="PATRIC" id="fig|307121.4.peg.4491"/>
<evidence type="ECO:0000313" key="3">
    <source>
        <dbReference type="EMBL" id="SBV28839.1"/>
    </source>
</evidence>
<dbReference type="GO" id="GO:0003700">
    <property type="term" value="F:DNA-binding transcription factor activity"/>
    <property type="evidence" value="ECO:0007669"/>
    <property type="project" value="InterPro"/>
</dbReference>
<evidence type="ECO:0000256" key="1">
    <source>
        <dbReference type="SAM" id="MobiDB-lite"/>
    </source>
</evidence>
<dbReference type="SMART" id="SM00347">
    <property type="entry name" value="HTH_MARR"/>
    <property type="match status" value="1"/>
</dbReference>
<feature type="domain" description="HTH marR-type" evidence="2">
    <location>
        <begin position="36"/>
        <end position="171"/>
    </location>
</feature>
<dbReference type="STRING" id="307121.GA0070620_4396"/>
<dbReference type="SUPFAM" id="SSF46785">
    <property type="entry name" value="Winged helix' DNA-binding domain"/>
    <property type="match status" value="1"/>
</dbReference>
<dbReference type="InterPro" id="IPR036388">
    <property type="entry name" value="WH-like_DNA-bd_sf"/>
</dbReference>
<accession>A0A1C3N8C2</accession>
<dbReference type="EMBL" id="LT598496">
    <property type="protein sequence ID" value="SBV28839.1"/>
    <property type="molecule type" value="Genomic_DNA"/>
</dbReference>
<dbReference type="Pfam" id="PF12802">
    <property type="entry name" value="MarR_2"/>
    <property type="match status" value="1"/>
</dbReference>
<dbReference type="Gene3D" id="1.10.10.10">
    <property type="entry name" value="Winged helix-like DNA-binding domain superfamily/Winged helix DNA-binding domain"/>
    <property type="match status" value="1"/>
</dbReference>
<organism evidence="3 4">
    <name type="scientific">Micromonospora krabiensis</name>
    <dbReference type="NCBI Taxonomy" id="307121"/>
    <lineage>
        <taxon>Bacteria</taxon>
        <taxon>Bacillati</taxon>
        <taxon>Actinomycetota</taxon>
        <taxon>Actinomycetes</taxon>
        <taxon>Micromonosporales</taxon>
        <taxon>Micromonosporaceae</taxon>
        <taxon>Micromonospora</taxon>
    </lineage>
</organism>
<dbReference type="PANTHER" id="PTHR33164:SF99">
    <property type="entry name" value="MARR FAMILY REGULATORY PROTEIN"/>
    <property type="match status" value="1"/>
</dbReference>